<evidence type="ECO:0000256" key="1">
    <source>
        <dbReference type="SAM" id="MobiDB-lite"/>
    </source>
</evidence>
<dbReference type="AlphaFoldDB" id="A0A1P8U7I0"/>
<keyword evidence="3" id="KW-1185">Reference proteome</keyword>
<protein>
    <submittedName>
        <fullName evidence="2">Uncharacterized protein</fullName>
    </submittedName>
</protein>
<dbReference type="OrthoDB" id="5078029at2"/>
<accession>A0A1P8U7I0</accession>
<dbReference type="EMBL" id="CP018762">
    <property type="protein sequence ID" value="APZ34072.1"/>
    <property type="molecule type" value="Genomic_DNA"/>
</dbReference>
<name>A0A1P8U7I0_9MICO</name>
<proteinExistence type="predicted"/>
<dbReference type="RefSeq" id="WP_076690388.1">
    <property type="nucleotide sequence ID" value="NZ_CP018762.1"/>
</dbReference>
<evidence type="ECO:0000313" key="2">
    <source>
        <dbReference type="EMBL" id="APZ34072.1"/>
    </source>
</evidence>
<evidence type="ECO:0000313" key="3">
    <source>
        <dbReference type="Proteomes" id="UP000187185"/>
    </source>
</evidence>
<gene>
    <name evidence="2" type="ORF">BOH66_07265</name>
</gene>
<reference evidence="2 3" key="1">
    <citation type="submission" date="2016-12" db="EMBL/GenBank/DDBJ databases">
        <title>Complete genome sequence of Microbacterium aurum KACC 15219.</title>
        <authorList>
            <person name="Jung Y."/>
            <person name="Shin J.-H."/>
            <person name="Lee Y.-J."/>
            <person name="Yi H."/>
            <person name="Bahn Y.-S."/>
            <person name="Kim J.F."/>
            <person name="Lee D.-W."/>
        </authorList>
    </citation>
    <scope>NUCLEOTIDE SEQUENCE [LARGE SCALE GENOMIC DNA]</scope>
    <source>
        <strain evidence="2 3">KACC 15219</strain>
    </source>
</reference>
<organism evidence="2 3">
    <name type="scientific">Microbacterium aurum</name>
    <dbReference type="NCBI Taxonomy" id="36805"/>
    <lineage>
        <taxon>Bacteria</taxon>
        <taxon>Bacillati</taxon>
        <taxon>Actinomycetota</taxon>
        <taxon>Actinomycetes</taxon>
        <taxon>Micrococcales</taxon>
        <taxon>Microbacteriaceae</taxon>
        <taxon>Microbacterium</taxon>
    </lineage>
</organism>
<dbReference type="Proteomes" id="UP000187185">
    <property type="component" value="Chromosome"/>
</dbReference>
<sequence length="66" mass="7135">MSDTHAIPEEPHGPDLTELRAEIDELASQSTEELVSPAPKIVEENEPTPAPTDPVGSEDWDDTEPA</sequence>
<dbReference type="STRING" id="36805.BOH66_07265"/>
<dbReference type="KEGG" id="maur:BOH66_07265"/>
<feature type="region of interest" description="Disordered" evidence="1">
    <location>
        <begin position="26"/>
        <end position="66"/>
    </location>
</feature>
<feature type="compositionally biased region" description="Acidic residues" evidence="1">
    <location>
        <begin position="56"/>
        <end position="66"/>
    </location>
</feature>